<feature type="compositionally biased region" description="Basic and acidic residues" evidence="5">
    <location>
        <begin position="137"/>
        <end position="148"/>
    </location>
</feature>
<gene>
    <name evidence="6" type="ORF">TTHERM_00420570</name>
</gene>
<evidence type="ECO:0000256" key="5">
    <source>
        <dbReference type="SAM" id="MobiDB-lite"/>
    </source>
</evidence>
<feature type="region of interest" description="Disordered" evidence="5">
    <location>
        <begin position="137"/>
        <end position="159"/>
    </location>
</feature>
<evidence type="ECO:0000256" key="2">
    <source>
        <dbReference type="ARBA" id="ARBA00022723"/>
    </source>
</evidence>
<name>I7M081_TETTS</name>
<keyword evidence="3" id="KW-0862">Zinc</keyword>
<dbReference type="KEGG" id="tet:TTHERM_00420570"/>
<dbReference type="PANTHER" id="PTHR14742">
    <property type="entry name" value="RIBONUCLEASE P SUBUNIT P21"/>
    <property type="match status" value="1"/>
</dbReference>
<evidence type="ECO:0000313" key="7">
    <source>
        <dbReference type="Proteomes" id="UP000009168"/>
    </source>
</evidence>
<accession>I7M081</accession>
<evidence type="ECO:0000256" key="1">
    <source>
        <dbReference type="ARBA" id="ARBA00022694"/>
    </source>
</evidence>
<dbReference type="OMA" id="IKHTHCK"/>
<proteinExistence type="inferred from homology"/>
<reference evidence="7" key="1">
    <citation type="journal article" date="2006" name="PLoS Biol.">
        <title>Macronuclear genome sequence of the ciliate Tetrahymena thermophila, a model eukaryote.</title>
        <authorList>
            <person name="Eisen J.A."/>
            <person name="Coyne R.S."/>
            <person name="Wu M."/>
            <person name="Wu D."/>
            <person name="Thiagarajan M."/>
            <person name="Wortman J.R."/>
            <person name="Badger J.H."/>
            <person name="Ren Q."/>
            <person name="Amedeo P."/>
            <person name="Jones K.M."/>
            <person name="Tallon L.J."/>
            <person name="Delcher A.L."/>
            <person name="Salzberg S.L."/>
            <person name="Silva J.C."/>
            <person name="Haas B.J."/>
            <person name="Majoros W.H."/>
            <person name="Farzad M."/>
            <person name="Carlton J.M."/>
            <person name="Smith R.K. Jr."/>
            <person name="Garg J."/>
            <person name="Pearlman R.E."/>
            <person name="Karrer K.M."/>
            <person name="Sun L."/>
            <person name="Manning G."/>
            <person name="Elde N.C."/>
            <person name="Turkewitz A.P."/>
            <person name="Asai D.J."/>
            <person name="Wilkes D.E."/>
            <person name="Wang Y."/>
            <person name="Cai H."/>
            <person name="Collins K."/>
            <person name="Stewart B.A."/>
            <person name="Lee S.R."/>
            <person name="Wilamowska K."/>
            <person name="Weinberg Z."/>
            <person name="Ruzzo W.L."/>
            <person name="Wloga D."/>
            <person name="Gaertig J."/>
            <person name="Frankel J."/>
            <person name="Tsao C.-C."/>
            <person name="Gorovsky M.A."/>
            <person name="Keeling P.J."/>
            <person name="Waller R.F."/>
            <person name="Patron N.J."/>
            <person name="Cherry J.M."/>
            <person name="Stover N.A."/>
            <person name="Krieger C.J."/>
            <person name="del Toro C."/>
            <person name="Ryder H.F."/>
            <person name="Williamson S.C."/>
            <person name="Barbeau R.A."/>
            <person name="Hamilton E.P."/>
            <person name="Orias E."/>
        </authorList>
    </citation>
    <scope>NUCLEOTIDE SEQUENCE [LARGE SCALE GENOMIC DNA]</scope>
    <source>
        <strain evidence="7">SB210</strain>
    </source>
</reference>
<dbReference type="RefSeq" id="XP_001033312.2">
    <property type="nucleotide sequence ID" value="XM_001033312.3"/>
</dbReference>
<evidence type="ECO:0000313" key="6">
    <source>
        <dbReference type="EMBL" id="EAR85649.2"/>
    </source>
</evidence>
<comment type="similarity">
    <text evidence="4">Belongs to the eukaryotic/archaeal RNase P protein component 4 family.</text>
</comment>
<keyword evidence="7" id="KW-1185">Reference proteome</keyword>
<dbReference type="GeneID" id="7831451"/>
<keyword evidence="1" id="KW-0819">tRNA processing</keyword>
<dbReference type="EMBL" id="GG662536">
    <property type="protein sequence ID" value="EAR85649.2"/>
    <property type="molecule type" value="Genomic_DNA"/>
</dbReference>
<dbReference type="GO" id="GO:0008033">
    <property type="term" value="P:tRNA processing"/>
    <property type="evidence" value="ECO:0007669"/>
    <property type="project" value="UniProtKB-KW"/>
</dbReference>
<keyword evidence="2" id="KW-0479">Metal-binding</keyword>
<dbReference type="Proteomes" id="UP000009168">
    <property type="component" value="Unassembled WGS sequence"/>
</dbReference>
<evidence type="ECO:0000256" key="4">
    <source>
        <dbReference type="ARBA" id="ARBA00038402"/>
    </source>
</evidence>
<dbReference type="STRING" id="312017.I7M081"/>
<dbReference type="PANTHER" id="PTHR14742:SF0">
    <property type="entry name" value="RIBONUCLEASE P PROTEIN SUBUNIT P21"/>
    <property type="match status" value="1"/>
</dbReference>
<dbReference type="GO" id="GO:0046872">
    <property type="term" value="F:metal ion binding"/>
    <property type="evidence" value="ECO:0007669"/>
    <property type="project" value="UniProtKB-KW"/>
</dbReference>
<dbReference type="Pfam" id="PF04032">
    <property type="entry name" value="Rpr2"/>
    <property type="match status" value="1"/>
</dbReference>
<protein>
    <submittedName>
        <fullName evidence="6">RNase P Rpr2/Rpp21 subunit domain protein</fullName>
    </submittedName>
</protein>
<dbReference type="HOGENOM" id="CLU_1664250_0_0_1"/>
<dbReference type="AlphaFoldDB" id="I7M081"/>
<dbReference type="GO" id="GO:0005655">
    <property type="term" value="C:nucleolar ribonuclease P complex"/>
    <property type="evidence" value="ECO:0007669"/>
    <property type="project" value="TreeGrafter"/>
</dbReference>
<organism evidence="6 7">
    <name type="scientific">Tetrahymena thermophila (strain SB210)</name>
    <dbReference type="NCBI Taxonomy" id="312017"/>
    <lineage>
        <taxon>Eukaryota</taxon>
        <taxon>Sar</taxon>
        <taxon>Alveolata</taxon>
        <taxon>Ciliophora</taxon>
        <taxon>Intramacronucleata</taxon>
        <taxon>Oligohymenophorea</taxon>
        <taxon>Hymenostomatida</taxon>
        <taxon>Tetrahymenina</taxon>
        <taxon>Tetrahymenidae</taxon>
        <taxon>Tetrahymena</taxon>
    </lineage>
</organism>
<evidence type="ECO:0000256" key="3">
    <source>
        <dbReference type="ARBA" id="ARBA00022833"/>
    </source>
</evidence>
<dbReference type="InParanoid" id="I7M081"/>
<dbReference type="InterPro" id="IPR007175">
    <property type="entry name" value="Rpr2/Snm1/Rpp21"/>
</dbReference>
<sequence length="159" mass="18854">MINQNTATVIKTYNPAELHKVKDNEVLSKMNYLYQVSLAIKEQSADLSNFYLKEFALNAQKRVIRVDKEISKDYCRKCLQFYEKSKFQIERQGNKVFLLKKCSICKKIRKQFLSKKESIKRENEEFLKAQGDIQSEKIQEEQEQKNKEQTSQQDKNSEV</sequence>